<keyword evidence="3" id="KW-1185">Reference proteome</keyword>
<organism evidence="2 3">
    <name type="scientific">Mogibacterium kristiansenii</name>
    <dbReference type="NCBI Taxonomy" id="2606708"/>
    <lineage>
        <taxon>Bacteria</taxon>
        <taxon>Bacillati</taxon>
        <taxon>Bacillota</taxon>
        <taxon>Clostridia</taxon>
        <taxon>Peptostreptococcales</taxon>
        <taxon>Anaerovoracaceae</taxon>
        <taxon>Mogibacterium</taxon>
    </lineage>
</organism>
<dbReference type="AlphaFoldDB" id="A0A6N7XJ96"/>
<proteinExistence type="inferred from homology"/>
<dbReference type="Pfam" id="PF03780">
    <property type="entry name" value="Asp23"/>
    <property type="match status" value="1"/>
</dbReference>
<gene>
    <name evidence="2" type="ORF">FYJ65_01425</name>
</gene>
<dbReference type="InterPro" id="IPR005531">
    <property type="entry name" value="Asp23"/>
</dbReference>
<evidence type="ECO:0000256" key="1">
    <source>
        <dbReference type="ARBA" id="ARBA00005721"/>
    </source>
</evidence>
<evidence type="ECO:0000313" key="2">
    <source>
        <dbReference type="EMBL" id="MST70009.1"/>
    </source>
</evidence>
<dbReference type="PANTHER" id="PTHR34297:SF2">
    <property type="entry name" value="ASP23_GLS24 FAMILY ENVELOPE STRESS RESPONSE PROTEIN"/>
    <property type="match status" value="1"/>
</dbReference>
<protein>
    <submittedName>
        <fullName evidence="2">Asp23/Gls24 family envelope stress response protein</fullName>
    </submittedName>
</protein>
<accession>A0A6N7XJ96</accession>
<name>A0A6N7XJ96_9FIRM</name>
<dbReference type="EMBL" id="VUNA01000002">
    <property type="protein sequence ID" value="MST70009.1"/>
    <property type="molecule type" value="Genomic_DNA"/>
</dbReference>
<evidence type="ECO:0000313" key="3">
    <source>
        <dbReference type="Proteomes" id="UP000469424"/>
    </source>
</evidence>
<dbReference type="PANTHER" id="PTHR34297">
    <property type="entry name" value="HYPOTHETICAL CYTOSOLIC PROTEIN-RELATED"/>
    <property type="match status" value="1"/>
</dbReference>
<dbReference type="Proteomes" id="UP000469424">
    <property type="component" value="Unassembled WGS sequence"/>
</dbReference>
<reference evidence="2 3" key="1">
    <citation type="submission" date="2019-08" db="EMBL/GenBank/DDBJ databases">
        <title>In-depth cultivation of the pig gut microbiome towards novel bacterial diversity and tailored functional studies.</title>
        <authorList>
            <person name="Wylensek D."/>
            <person name="Hitch T.C.A."/>
            <person name="Clavel T."/>
        </authorList>
    </citation>
    <scope>NUCLEOTIDE SEQUENCE [LARGE SCALE GENOMIC DNA]</scope>
    <source>
        <strain evidence="2 3">WCA-MUC-591-APC-4B</strain>
    </source>
</reference>
<dbReference type="RefSeq" id="WP_154553573.1">
    <property type="nucleotide sequence ID" value="NZ_JBJESO010000012.1"/>
</dbReference>
<comment type="caution">
    <text evidence="2">The sequence shown here is derived from an EMBL/GenBank/DDBJ whole genome shotgun (WGS) entry which is preliminary data.</text>
</comment>
<sequence>MSKSKDFKEKNTIEDSVIAGYAAQETMKLPGVIRMAPGIAESFSRNILGRITETQGVHVNDEDGKVTVDIHIIAAYGVNIPQLSYDIQNRVKKIIEKETGISVEAVNICIEGVEKSR</sequence>
<comment type="similarity">
    <text evidence="1">Belongs to the asp23 family.</text>
</comment>